<dbReference type="AlphaFoldDB" id="Q7MKX4"/>
<evidence type="ECO:0000313" key="2">
    <source>
        <dbReference type="Proteomes" id="UP000002675"/>
    </source>
</evidence>
<dbReference type="KEGG" id="vvy:VV1653"/>
<sequence>MIVTIANTQKVTTQLIADYFLNSDMKKAPFKGLFYVRDSKH</sequence>
<accession>Q7MKX4</accession>
<organism evidence="1 2">
    <name type="scientific">Vibrio vulnificus (strain YJ016)</name>
    <dbReference type="NCBI Taxonomy" id="196600"/>
    <lineage>
        <taxon>Bacteria</taxon>
        <taxon>Pseudomonadati</taxon>
        <taxon>Pseudomonadota</taxon>
        <taxon>Gammaproteobacteria</taxon>
        <taxon>Vibrionales</taxon>
        <taxon>Vibrionaceae</taxon>
        <taxon>Vibrio</taxon>
    </lineage>
</organism>
<evidence type="ECO:0000313" key="1">
    <source>
        <dbReference type="EMBL" id="BAC94417.1"/>
    </source>
</evidence>
<reference evidence="1 2" key="1">
    <citation type="journal article" date="2003" name="Genome Res.">
        <title>Comparative genome analysis of Vibrio vulnificus, a marine pathogen.</title>
        <authorList>
            <person name="Chen C.Y."/>
            <person name="Wu K.M."/>
            <person name="Chang Y.C."/>
            <person name="Chang C.H."/>
            <person name="Tsai H.C."/>
            <person name="Liao T.L."/>
            <person name="Liu Y.M."/>
            <person name="Chen H.J."/>
            <person name="Shen A.B."/>
            <person name="Li J.C."/>
            <person name="Su T.L."/>
            <person name="Shao C.P."/>
            <person name="Lee C.T."/>
            <person name="Hor L.I."/>
            <person name="Tsai S.F."/>
        </authorList>
    </citation>
    <scope>NUCLEOTIDE SEQUENCE [LARGE SCALE GENOMIC DNA]</scope>
    <source>
        <strain evidence="1 2">YJ016</strain>
    </source>
</reference>
<protein>
    <submittedName>
        <fullName evidence="1">Uncharacterized protein</fullName>
    </submittedName>
</protein>
<proteinExistence type="predicted"/>
<name>Q7MKX4_VIBVY</name>
<dbReference type="Proteomes" id="UP000002675">
    <property type="component" value="Chromosome I"/>
</dbReference>
<dbReference type="EMBL" id="BA000037">
    <property type="protein sequence ID" value="BAC94417.1"/>
    <property type="molecule type" value="Genomic_DNA"/>
</dbReference>
<gene>
    <name evidence="1" type="ordered locus">VV1653</name>
</gene>
<dbReference type="HOGENOM" id="CLU_3278657_0_0_6"/>